<reference evidence="1 2" key="1">
    <citation type="journal article" date="2021" name="Plant Biotechnol. J.">
        <title>Multi-omics assisted identification of the key and species-specific regulatory components of drought-tolerant mechanisms in Gossypium stocksii.</title>
        <authorList>
            <person name="Yu D."/>
            <person name="Ke L."/>
            <person name="Zhang D."/>
            <person name="Wu Y."/>
            <person name="Sun Y."/>
            <person name="Mei J."/>
            <person name="Sun J."/>
            <person name="Sun Y."/>
        </authorList>
    </citation>
    <scope>NUCLEOTIDE SEQUENCE [LARGE SCALE GENOMIC DNA]</scope>
    <source>
        <strain evidence="2">cv. E1</strain>
        <tissue evidence="1">Leaf</tissue>
    </source>
</reference>
<protein>
    <recommendedName>
        <fullName evidence="3">Reverse transcriptase domain-containing protein</fullName>
    </recommendedName>
</protein>
<dbReference type="Proteomes" id="UP000828251">
    <property type="component" value="Unassembled WGS sequence"/>
</dbReference>
<evidence type="ECO:0008006" key="3">
    <source>
        <dbReference type="Google" id="ProtNLM"/>
    </source>
</evidence>
<proteinExistence type="predicted"/>
<dbReference type="AlphaFoldDB" id="A0A9D3U920"/>
<sequence length="387" mass="44595">MSSSNSVYISFVYGSPNKQKRIGLWDMLIRSIPSRNYLWVVIVDFNAILSSSKKSGGITKGRRCPYFGEFMDKADLHDLGYRGPPFTSHRGWVEHLNFGKFVEDNWGYSGDMLDTLSTFTPNLKEWNKLVYGYITSRKRVLIKEFTRIQKLMDFSGTNHLVQMELKIRHELENVLRQEELFWKQKARCGWLLLGNRNTKFFHARTLRQRKNSRISAIRNDCGDRIYNLKDIEVDASKFFQNLYGESPRPMRVFPPNDLVIFSKADMKHCRLIKDILDSFCDLSGYKINARKMNIFFSKGVDATVADSISFWFGFQNVQNLGHYLGVPLLHKRDTSMILDGGTSWADIGNASTGGLREIEMDSGFLVLIDILESARSLKLNFRASLKA</sequence>
<organism evidence="1 2">
    <name type="scientific">Gossypium stocksii</name>
    <dbReference type="NCBI Taxonomy" id="47602"/>
    <lineage>
        <taxon>Eukaryota</taxon>
        <taxon>Viridiplantae</taxon>
        <taxon>Streptophyta</taxon>
        <taxon>Embryophyta</taxon>
        <taxon>Tracheophyta</taxon>
        <taxon>Spermatophyta</taxon>
        <taxon>Magnoliopsida</taxon>
        <taxon>eudicotyledons</taxon>
        <taxon>Gunneridae</taxon>
        <taxon>Pentapetalae</taxon>
        <taxon>rosids</taxon>
        <taxon>malvids</taxon>
        <taxon>Malvales</taxon>
        <taxon>Malvaceae</taxon>
        <taxon>Malvoideae</taxon>
        <taxon>Gossypium</taxon>
    </lineage>
</organism>
<dbReference type="OrthoDB" id="1002559at2759"/>
<gene>
    <name evidence="1" type="ORF">J1N35_044343</name>
</gene>
<accession>A0A9D3U920</accession>
<evidence type="ECO:0000313" key="1">
    <source>
        <dbReference type="EMBL" id="KAH1032169.1"/>
    </source>
</evidence>
<dbReference type="EMBL" id="JAIQCV010000013">
    <property type="protein sequence ID" value="KAH1032169.1"/>
    <property type="molecule type" value="Genomic_DNA"/>
</dbReference>
<keyword evidence="2" id="KW-1185">Reference proteome</keyword>
<comment type="caution">
    <text evidence="1">The sequence shown here is derived from an EMBL/GenBank/DDBJ whole genome shotgun (WGS) entry which is preliminary data.</text>
</comment>
<evidence type="ECO:0000313" key="2">
    <source>
        <dbReference type="Proteomes" id="UP000828251"/>
    </source>
</evidence>
<name>A0A9D3U920_9ROSI</name>